<sequence length="478" mass="54520">MEKLSNDDQPSDNRPTPDDFLNFLPWACNQLQLETTVLITKGFQNEYVSVALTDRSKKTGKSRIKLTQSRHDVGSDQDRENSASGLQQSISYHNIVRIIAIYDSFEHLVEIKFLKNRQIPRLIFKIIGLTIKFLPNVTNLIINSGMDQYTLYEINKFLNISNITEICLDGSFLKEGNYDILLETSSPLRHYSLCRCKLDDLVIENISRKLVYPRSASKTLMILNLSSNSITDLGASYLAQALRSNRHLIYLNLADNRLTDEGARQIFDILVEFPLTSQELFEARQRHMLYLKHKNELIEVMIKEIRAGEFDKKSSRRKSIRPISAASGKKSKLDKESSLKSIGDAKSLANIDLIYYEKALNMVENSLGDFRDPYNSYETIVKDGNVFSKGNNVLCYLNLAYNNLSYLSLKKLLGVLIFQKLLDRKPRGLINLSVEGNNLPVTCKEMAQIDDILEMGLMVHNRRLSGAKKKPQSKCTSR</sequence>
<keyword evidence="2" id="KW-1185">Reference proteome</keyword>
<dbReference type="Pfam" id="PF13516">
    <property type="entry name" value="LRR_6"/>
    <property type="match status" value="2"/>
</dbReference>
<gene>
    <name evidence="3" type="primary">LOC135194178</name>
</gene>
<name>A0ABM4AVE8_VANTA</name>
<reference evidence="3" key="1">
    <citation type="submission" date="2025-08" db="UniProtKB">
        <authorList>
            <consortium name="RefSeq"/>
        </authorList>
    </citation>
    <scope>IDENTIFICATION</scope>
    <source>
        <tissue evidence="3">Whole body</tissue>
    </source>
</reference>
<dbReference type="InterPro" id="IPR001611">
    <property type="entry name" value="Leu-rich_rpt"/>
</dbReference>
<dbReference type="PANTHER" id="PTHR46984">
    <property type="entry name" value="LEUCINE-RICH REPEAT-CONTAINING PROTEIN 71"/>
    <property type="match status" value="1"/>
</dbReference>
<evidence type="ECO:0000256" key="1">
    <source>
        <dbReference type="SAM" id="MobiDB-lite"/>
    </source>
</evidence>
<accession>A0ABM4AVE8</accession>
<dbReference type="RefSeq" id="XP_064075262.1">
    <property type="nucleotide sequence ID" value="XM_064219192.1"/>
</dbReference>
<organism evidence="2 3">
    <name type="scientific">Vanessa tameamea</name>
    <name type="common">Kamehameha butterfly</name>
    <dbReference type="NCBI Taxonomy" id="334116"/>
    <lineage>
        <taxon>Eukaryota</taxon>
        <taxon>Metazoa</taxon>
        <taxon>Ecdysozoa</taxon>
        <taxon>Arthropoda</taxon>
        <taxon>Hexapoda</taxon>
        <taxon>Insecta</taxon>
        <taxon>Pterygota</taxon>
        <taxon>Neoptera</taxon>
        <taxon>Endopterygota</taxon>
        <taxon>Lepidoptera</taxon>
        <taxon>Glossata</taxon>
        <taxon>Ditrysia</taxon>
        <taxon>Papilionoidea</taxon>
        <taxon>Nymphalidae</taxon>
        <taxon>Nymphalinae</taxon>
        <taxon>Vanessa</taxon>
    </lineage>
</organism>
<dbReference type="SUPFAM" id="SSF52047">
    <property type="entry name" value="RNI-like"/>
    <property type="match status" value="1"/>
</dbReference>
<evidence type="ECO:0000313" key="2">
    <source>
        <dbReference type="Proteomes" id="UP001652626"/>
    </source>
</evidence>
<dbReference type="PANTHER" id="PTHR46984:SF1">
    <property type="entry name" value="LEUCINE-RICH REPEAT-CONTAINING PROTEIN 71"/>
    <property type="match status" value="1"/>
</dbReference>
<protein>
    <submittedName>
        <fullName evidence="3">Uncharacterized protein LOC135194178</fullName>
    </submittedName>
</protein>
<dbReference type="SMART" id="SM00368">
    <property type="entry name" value="LRR_RI"/>
    <property type="match status" value="2"/>
</dbReference>
<proteinExistence type="predicted"/>
<feature type="compositionally biased region" description="Basic and acidic residues" evidence="1">
    <location>
        <begin position="69"/>
        <end position="81"/>
    </location>
</feature>
<dbReference type="InterPro" id="IPR032675">
    <property type="entry name" value="LRR_dom_sf"/>
</dbReference>
<evidence type="ECO:0000313" key="3">
    <source>
        <dbReference type="RefSeq" id="XP_064075262.1"/>
    </source>
</evidence>
<dbReference type="GeneID" id="135194178"/>
<feature type="region of interest" description="Disordered" evidence="1">
    <location>
        <begin position="61"/>
        <end position="85"/>
    </location>
</feature>
<dbReference type="Gene3D" id="3.80.10.10">
    <property type="entry name" value="Ribonuclease Inhibitor"/>
    <property type="match status" value="1"/>
</dbReference>
<dbReference type="Proteomes" id="UP001652626">
    <property type="component" value="Chromosome 26"/>
</dbReference>
<dbReference type="InterPro" id="IPR053040">
    <property type="entry name" value="LRR-containing_protein_71"/>
</dbReference>